<accession>A0A9P5N3U0</accession>
<comment type="caution">
    <text evidence="2">The sequence shown here is derived from an EMBL/GenBank/DDBJ whole genome shotgun (WGS) entry which is preliminary data.</text>
</comment>
<proteinExistence type="predicted"/>
<name>A0A9P5N3U0_9AGAM</name>
<reference evidence="2" key="1">
    <citation type="submission" date="2019-10" db="EMBL/GenBank/DDBJ databases">
        <authorList>
            <consortium name="DOE Joint Genome Institute"/>
            <person name="Kuo A."/>
            <person name="Miyauchi S."/>
            <person name="Kiss E."/>
            <person name="Drula E."/>
            <person name="Kohler A."/>
            <person name="Sanchez-Garcia M."/>
            <person name="Andreopoulos B."/>
            <person name="Barry K.W."/>
            <person name="Bonito G."/>
            <person name="Buee M."/>
            <person name="Carver A."/>
            <person name="Chen C."/>
            <person name="Cichocki N."/>
            <person name="Clum A."/>
            <person name="Culley D."/>
            <person name="Crous P.W."/>
            <person name="Fauchery L."/>
            <person name="Girlanda M."/>
            <person name="Hayes R."/>
            <person name="Keri Z."/>
            <person name="LaButti K."/>
            <person name="Lipzen A."/>
            <person name="Lombard V."/>
            <person name="Magnuson J."/>
            <person name="Maillard F."/>
            <person name="Morin E."/>
            <person name="Murat C."/>
            <person name="Nolan M."/>
            <person name="Ohm R."/>
            <person name="Pangilinan J."/>
            <person name="Pereira M."/>
            <person name="Perotto S."/>
            <person name="Peter M."/>
            <person name="Riley R."/>
            <person name="Sitrit Y."/>
            <person name="Stielow B."/>
            <person name="Szollosi G."/>
            <person name="Zifcakova L."/>
            <person name="Stursova M."/>
            <person name="Spatafora J.W."/>
            <person name="Tedersoo L."/>
            <person name="Vaario L.-M."/>
            <person name="Yamada A."/>
            <person name="Yan M."/>
            <person name="Wang P."/>
            <person name="Xu J."/>
            <person name="Bruns T."/>
            <person name="Baldrian P."/>
            <person name="Vilgalys R."/>
            <person name="Henrissat B."/>
            <person name="Grigoriev I.V."/>
            <person name="Hibbett D."/>
            <person name="Nagy L.G."/>
            <person name="Martin F.M."/>
        </authorList>
    </citation>
    <scope>NUCLEOTIDE SEQUENCE</scope>
    <source>
        <strain evidence="2">Prilba</strain>
    </source>
</reference>
<dbReference type="AlphaFoldDB" id="A0A9P5N3U0"/>
<organism evidence="2 3">
    <name type="scientific">Russula ochroleuca</name>
    <dbReference type="NCBI Taxonomy" id="152965"/>
    <lineage>
        <taxon>Eukaryota</taxon>
        <taxon>Fungi</taxon>
        <taxon>Dikarya</taxon>
        <taxon>Basidiomycota</taxon>
        <taxon>Agaricomycotina</taxon>
        <taxon>Agaricomycetes</taxon>
        <taxon>Russulales</taxon>
        <taxon>Russulaceae</taxon>
        <taxon>Russula</taxon>
    </lineage>
</organism>
<reference evidence="2" key="2">
    <citation type="journal article" date="2020" name="Nat. Commun.">
        <title>Large-scale genome sequencing of mycorrhizal fungi provides insights into the early evolution of symbiotic traits.</title>
        <authorList>
            <person name="Miyauchi S."/>
            <person name="Kiss E."/>
            <person name="Kuo A."/>
            <person name="Drula E."/>
            <person name="Kohler A."/>
            <person name="Sanchez-Garcia M."/>
            <person name="Morin E."/>
            <person name="Andreopoulos B."/>
            <person name="Barry K.W."/>
            <person name="Bonito G."/>
            <person name="Buee M."/>
            <person name="Carver A."/>
            <person name="Chen C."/>
            <person name="Cichocki N."/>
            <person name="Clum A."/>
            <person name="Culley D."/>
            <person name="Crous P.W."/>
            <person name="Fauchery L."/>
            <person name="Girlanda M."/>
            <person name="Hayes R.D."/>
            <person name="Keri Z."/>
            <person name="LaButti K."/>
            <person name="Lipzen A."/>
            <person name="Lombard V."/>
            <person name="Magnuson J."/>
            <person name="Maillard F."/>
            <person name="Murat C."/>
            <person name="Nolan M."/>
            <person name="Ohm R.A."/>
            <person name="Pangilinan J."/>
            <person name="Pereira M.F."/>
            <person name="Perotto S."/>
            <person name="Peter M."/>
            <person name="Pfister S."/>
            <person name="Riley R."/>
            <person name="Sitrit Y."/>
            <person name="Stielow J.B."/>
            <person name="Szollosi G."/>
            <person name="Zifcakova L."/>
            <person name="Stursova M."/>
            <person name="Spatafora J.W."/>
            <person name="Tedersoo L."/>
            <person name="Vaario L.M."/>
            <person name="Yamada A."/>
            <person name="Yan M."/>
            <person name="Wang P."/>
            <person name="Xu J."/>
            <person name="Bruns T."/>
            <person name="Baldrian P."/>
            <person name="Vilgalys R."/>
            <person name="Dunand C."/>
            <person name="Henrissat B."/>
            <person name="Grigoriev I.V."/>
            <person name="Hibbett D."/>
            <person name="Nagy L.G."/>
            <person name="Martin F.M."/>
        </authorList>
    </citation>
    <scope>NUCLEOTIDE SEQUENCE</scope>
    <source>
        <strain evidence="2">Prilba</strain>
    </source>
</reference>
<dbReference type="Proteomes" id="UP000759537">
    <property type="component" value="Unassembled WGS sequence"/>
</dbReference>
<evidence type="ECO:0000256" key="1">
    <source>
        <dbReference type="SAM" id="MobiDB-lite"/>
    </source>
</evidence>
<evidence type="ECO:0000313" key="3">
    <source>
        <dbReference type="Proteomes" id="UP000759537"/>
    </source>
</evidence>
<dbReference type="EMBL" id="WHVB01000002">
    <property type="protein sequence ID" value="KAF8485705.1"/>
    <property type="molecule type" value="Genomic_DNA"/>
</dbReference>
<sequence length="73" mass="8104">MCLMTRAWVSDRTGTIQVRSRWALLTLWMGAVWLTLTSPIRVLSCLAANSNGCPDAQGREAERSSGYPSRYPS</sequence>
<feature type="region of interest" description="Disordered" evidence="1">
    <location>
        <begin position="53"/>
        <end position="73"/>
    </location>
</feature>
<keyword evidence="3" id="KW-1185">Reference proteome</keyword>
<evidence type="ECO:0000313" key="2">
    <source>
        <dbReference type="EMBL" id="KAF8485705.1"/>
    </source>
</evidence>
<protein>
    <submittedName>
        <fullName evidence="2">Uncharacterized protein</fullName>
    </submittedName>
</protein>
<gene>
    <name evidence="2" type="ORF">DFH94DRAFT_707145</name>
</gene>